<evidence type="ECO:0000313" key="5">
    <source>
        <dbReference type="EMBL" id="KAF8789927.1"/>
    </source>
</evidence>
<keyword evidence="3" id="KW-0472">Membrane</keyword>
<keyword evidence="2" id="KW-0479">Metal-binding</keyword>
<feature type="transmembrane region" description="Helical" evidence="3">
    <location>
        <begin position="260"/>
        <end position="282"/>
    </location>
</feature>
<feature type="domain" description="DDE Tnp4" evidence="4">
    <location>
        <begin position="111"/>
        <end position="272"/>
    </location>
</feature>
<protein>
    <recommendedName>
        <fullName evidence="4">DDE Tnp4 domain-containing protein</fullName>
    </recommendedName>
</protein>
<comment type="caution">
    <text evidence="5">The sequence shown here is derived from an EMBL/GenBank/DDBJ whole genome shotgun (WGS) entry which is preliminary data.</text>
</comment>
<proteinExistence type="predicted"/>
<dbReference type="InterPro" id="IPR027806">
    <property type="entry name" value="HARBI1_dom"/>
</dbReference>
<organism evidence="5 6">
    <name type="scientific">Argiope bruennichi</name>
    <name type="common">Wasp spider</name>
    <name type="synonym">Aranea bruennichi</name>
    <dbReference type="NCBI Taxonomy" id="94029"/>
    <lineage>
        <taxon>Eukaryota</taxon>
        <taxon>Metazoa</taxon>
        <taxon>Ecdysozoa</taxon>
        <taxon>Arthropoda</taxon>
        <taxon>Chelicerata</taxon>
        <taxon>Arachnida</taxon>
        <taxon>Araneae</taxon>
        <taxon>Araneomorphae</taxon>
        <taxon>Entelegynae</taxon>
        <taxon>Araneoidea</taxon>
        <taxon>Araneidae</taxon>
        <taxon>Argiope</taxon>
    </lineage>
</organism>
<keyword evidence="6" id="KW-1185">Reference proteome</keyword>
<comment type="cofactor">
    <cofactor evidence="1">
        <name>a divalent metal cation</name>
        <dbReference type="ChEBI" id="CHEBI:60240"/>
    </cofactor>
</comment>
<dbReference type="GO" id="GO:0046872">
    <property type="term" value="F:metal ion binding"/>
    <property type="evidence" value="ECO:0007669"/>
    <property type="project" value="UniProtKB-KW"/>
</dbReference>
<accession>A0A8T0FF46</accession>
<feature type="transmembrane region" description="Helical" evidence="3">
    <location>
        <begin position="129"/>
        <end position="152"/>
    </location>
</feature>
<evidence type="ECO:0000256" key="3">
    <source>
        <dbReference type="SAM" id="Phobius"/>
    </source>
</evidence>
<dbReference type="EMBL" id="JABXBU010000011">
    <property type="protein sequence ID" value="KAF8789927.1"/>
    <property type="molecule type" value="Genomic_DNA"/>
</dbReference>
<keyword evidence="3" id="KW-1133">Transmembrane helix</keyword>
<dbReference type="Proteomes" id="UP000807504">
    <property type="component" value="Unassembled WGS sequence"/>
</dbReference>
<sequence length="304" mass="34874">MNDRFAERFEQFKTNKSSLAFIVNPLNTNTNEINIEPFGIDAGSLQMQLLDLKTKVLWSVKFTKFKSVGRVVGIEMHAHPAAQLPKNEDEWLYIAQQYENQWNFSNSLGAIDGKPVVIQCPNNTSTEFFYYKGTFNVVLLALVDAFYCFMFVDIRWQGRISNGGVFINSGLLSKLKMRQLKLPHDRQLQPSGKNLPYVFLGNSRFASNRHMMKPYPGNLEKGSTQRIFNYRLSRARRVVENVFGIMASVRKLMTLQPDKVSNVTLTCVFLSNFMLIIIIIVFSTFDIEADREIIPDRGEMAKVE</sequence>
<dbReference type="AlphaFoldDB" id="A0A8T0FF46"/>
<reference evidence="5" key="1">
    <citation type="journal article" date="2020" name="bioRxiv">
        <title>Chromosome-level reference genome of the European wasp spider Argiope bruennichi: a resource for studies on range expansion and evolutionary adaptation.</title>
        <authorList>
            <person name="Sheffer M.M."/>
            <person name="Hoppe A."/>
            <person name="Krehenwinkel H."/>
            <person name="Uhl G."/>
            <person name="Kuss A.W."/>
            <person name="Jensen L."/>
            <person name="Jensen C."/>
            <person name="Gillespie R.G."/>
            <person name="Hoff K.J."/>
            <person name="Prost S."/>
        </authorList>
    </citation>
    <scope>NUCLEOTIDE SEQUENCE</scope>
</reference>
<evidence type="ECO:0000259" key="4">
    <source>
        <dbReference type="Pfam" id="PF13359"/>
    </source>
</evidence>
<dbReference type="Pfam" id="PF13359">
    <property type="entry name" value="DDE_Tnp_4"/>
    <property type="match status" value="1"/>
</dbReference>
<reference evidence="5" key="2">
    <citation type="submission" date="2020-06" db="EMBL/GenBank/DDBJ databases">
        <authorList>
            <person name="Sheffer M."/>
        </authorList>
    </citation>
    <scope>NUCLEOTIDE SEQUENCE</scope>
</reference>
<evidence type="ECO:0000313" key="6">
    <source>
        <dbReference type="Proteomes" id="UP000807504"/>
    </source>
</evidence>
<evidence type="ECO:0000256" key="1">
    <source>
        <dbReference type="ARBA" id="ARBA00001968"/>
    </source>
</evidence>
<keyword evidence="3" id="KW-0812">Transmembrane</keyword>
<gene>
    <name evidence="5" type="ORF">HNY73_005023</name>
</gene>
<evidence type="ECO:0000256" key="2">
    <source>
        <dbReference type="ARBA" id="ARBA00022723"/>
    </source>
</evidence>
<name>A0A8T0FF46_ARGBR</name>